<protein>
    <submittedName>
        <fullName evidence="1">Uncharacterized protein</fullName>
    </submittedName>
</protein>
<proteinExistence type="predicted"/>
<evidence type="ECO:0000313" key="2">
    <source>
        <dbReference type="Proteomes" id="UP000645217"/>
    </source>
</evidence>
<sequence>MGVFRRYRDRRAAAARRSTEDADLDSLLELVAESLGYVPAFRDDGATLALSGPRQVTVRLSGLRREAGRRSREDWPMLVSGHLARTVARPHDLPDVCDHDQIKGLLRTAVVPADGMADDPSRLIGRHLGPDLIEVLTVSGRPVRPEEAFCWPVSPAQALEEATGNVLADERLTAERLDLDGITAYALTGSPAGAAVHLRAIGRYLVVSPDGLIVALPRPGEMVVHPIDGLSVMRAIERLWLLARREHGAADDGLSPHVYWWHDGRLTRIQADLVVQNGQRRLVVAPPPDFAQLLAALARGR</sequence>
<evidence type="ECO:0000313" key="1">
    <source>
        <dbReference type="EMBL" id="GGK85104.1"/>
    </source>
</evidence>
<name>A0A917R2L7_9ACTN</name>
<organism evidence="1 2">
    <name type="scientific">Sphaerisporangium melleum</name>
    <dbReference type="NCBI Taxonomy" id="321316"/>
    <lineage>
        <taxon>Bacteria</taxon>
        <taxon>Bacillati</taxon>
        <taxon>Actinomycetota</taxon>
        <taxon>Actinomycetes</taxon>
        <taxon>Streptosporangiales</taxon>
        <taxon>Streptosporangiaceae</taxon>
        <taxon>Sphaerisporangium</taxon>
    </lineage>
</organism>
<dbReference type="Proteomes" id="UP000645217">
    <property type="component" value="Unassembled WGS sequence"/>
</dbReference>
<reference evidence="1" key="2">
    <citation type="submission" date="2020-09" db="EMBL/GenBank/DDBJ databases">
        <authorList>
            <person name="Sun Q."/>
            <person name="Ohkuma M."/>
        </authorList>
    </citation>
    <scope>NUCLEOTIDE SEQUENCE</scope>
    <source>
        <strain evidence="1">JCM 13064</strain>
    </source>
</reference>
<dbReference type="AlphaFoldDB" id="A0A917R2L7"/>
<comment type="caution">
    <text evidence="1">The sequence shown here is derived from an EMBL/GenBank/DDBJ whole genome shotgun (WGS) entry which is preliminary data.</text>
</comment>
<dbReference type="RefSeq" id="WP_229691128.1">
    <property type="nucleotide sequence ID" value="NZ_BMNT01000014.1"/>
</dbReference>
<reference evidence="1" key="1">
    <citation type="journal article" date="2014" name="Int. J. Syst. Evol. Microbiol.">
        <title>Complete genome sequence of Corynebacterium casei LMG S-19264T (=DSM 44701T), isolated from a smear-ripened cheese.</title>
        <authorList>
            <consortium name="US DOE Joint Genome Institute (JGI-PGF)"/>
            <person name="Walter F."/>
            <person name="Albersmeier A."/>
            <person name="Kalinowski J."/>
            <person name="Ruckert C."/>
        </authorList>
    </citation>
    <scope>NUCLEOTIDE SEQUENCE</scope>
    <source>
        <strain evidence="1">JCM 13064</strain>
    </source>
</reference>
<gene>
    <name evidence="1" type="ORF">GCM10007964_29530</name>
</gene>
<dbReference type="EMBL" id="BMNT01000014">
    <property type="protein sequence ID" value="GGK85104.1"/>
    <property type="molecule type" value="Genomic_DNA"/>
</dbReference>
<accession>A0A917R2L7</accession>
<keyword evidence="2" id="KW-1185">Reference proteome</keyword>